<proteinExistence type="predicted"/>
<dbReference type="Gene3D" id="3.20.20.80">
    <property type="entry name" value="Glycosidases"/>
    <property type="match status" value="2"/>
</dbReference>
<evidence type="ECO:0000313" key="3">
    <source>
        <dbReference type="Proteomes" id="UP001221686"/>
    </source>
</evidence>
<sequence length="938" mass="103510">MTVPASTYRLQLHGEFGFGAAAAITDYLDALGVDAVYTSPYLHAERGSTHGYNIVDHTRLGPELGDEAAYDAWTDDLKARGLGHVLDFVPNHMGIGSGENRLWNDVLESGEASLCEGWFDIEWAPPKIGMAGKLLLPILGRQFGEALEAGELAVVRDGGSFFVAYYERRLPVAVKSLALVLRPALARLELPADDPSLAELHSISTAIEHLPGEASTPPAAREDRAREKEVIKRRLGALLADSEVIAAAVDATLAELAGAPGDPRSFDALEAFLGEQVYRLSFWRVATEEINYRRFFDVNELAAVKMEDPAVFAAAHALVLRKIAEGRITGLRLDHTDGLYDPAAYFEALQAEARAHAPEGGAPPWLVIEKILEPGEQLPSHWQVDGTTGYDFLGVVNGLWIRPDAGPKLTNFYHRFIATERDYDAVAYASRIAILRASLSSEIHMLAHRLERIAQTRRRSRDFTRASLTTAIVETIAAFPVYRTYVRPDGTRTASDDACIDRALRRARRRRPDVDPSVFEFLRDLLMLHHLPEEPGERAEQVRFAMRFAQLTGPVIAKGVEDTALYRYNRLVCLNEVGCDPAIFGAGTDVFHAHNRRQRQRFPRTMTTTATHDTKRGEDVRARLAVLSELPDEWRRAVSAWSRLARPHKTEVDDALAPSRNDAYLFYQTVVGALPLDELGDGDSVPPGFVDRVGAYMEKATREAKEHTSWIAGNPAYEAALQRFVREMLAHPGFVGPAAALARKLSTHGAVNSLAQLCLRLASPGVPDTYQGGELWDFSLVDPDNRRPVDYERRRGALADIRAQAADPAARARDLLASYLDGRIKLMVLHLGLTHRRQHRALYLEGSYAPIAGGRHVVAFRRAHGDQELVCVVPRLAYTMTGGRHPWPLGAAWGDQALALGRAGTWRDLLTGAEHRGAALPLAEVFADLPVSLLVREP</sequence>
<feature type="domain" description="Glycosyl hydrolase family 13 catalytic" evidence="1">
    <location>
        <begin position="16"/>
        <end position="461"/>
    </location>
</feature>
<reference evidence="2 3" key="1">
    <citation type="submission" date="2022-11" db="EMBL/GenBank/DDBJ databases">
        <title>Minimal conservation of predation-associated metabolite biosynthetic gene clusters underscores biosynthetic potential of Myxococcota including descriptions for ten novel species: Archangium lansinium sp. nov., Myxococcus landrumus sp. nov., Nannocystis bai.</title>
        <authorList>
            <person name="Ahearne A."/>
            <person name="Stevens C."/>
            <person name="Dowd S."/>
        </authorList>
    </citation>
    <scope>NUCLEOTIDE SEQUENCE [LARGE SCALE GENOMIC DNA]</scope>
    <source>
        <strain evidence="2 3">BB15-2</strain>
    </source>
</reference>
<dbReference type="Pfam" id="PF00128">
    <property type="entry name" value="Alpha-amylase"/>
    <property type="match status" value="1"/>
</dbReference>
<dbReference type="RefSeq" id="WP_272087545.1">
    <property type="nucleotide sequence ID" value="NZ_JAQNDL010000002.1"/>
</dbReference>
<dbReference type="InterPro" id="IPR013797">
    <property type="entry name" value="Maltooligo_trehalose_synth_4"/>
</dbReference>
<dbReference type="InterPro" id="IPR012767">
    <property type="entry name" value="Trehalose_TreY"/>
</dbReference>
<evidence type="ECO:0000313" key="2">
    <source>
        <dbReference type="EMBL" id="MDC0719033.1"/>
    </source>
</evidence>
<evidence type="ECO:0000259" key="1">
    <source>
        <dbReference type="SMART" id="SM00642"/>
    </source>
</evidence>
<protein>
    <submittedName>
        <fullName evidence="2">Malto-oligosyltrehalose synthase</fullName>
    </submittedName>
</protein>
<dbReference type="PANTHER" id="PTHR10357">
    <property type="entry name" value="ALPHA-AMYLASE FAMILY MEMBER"/>
    <property type="match status" value="1"/>
</dbReference>
<dbReference type="Proteomes" id="UP001221686">
    <property type="component" value="Unassembled WGS sequence"/>
</dbReference>
<organism evidence="2 3">
    <name type="scientific">Nannocystis bainbridge</name>
    <dbReference type="NCBI Taxonomy" id="2995303"/>
    <lineage>
        <taxon>Bacteria</taxon>
        <taxon>Pseudomonadati</taxon>
        <taxon>Myxococcota</taxon>
        <taxon>Polyangia</taxon>
        <taxon>Nannocystales</taxon>
        <taxon>Nannocystaceae</taxon>
        <taxon>Nannocystis</taxon>
    </lineage>
</organism>
<comment type="caution">
    <text evidence="2">The sequence shown here is derived from an EMBL/GenBank/DDBJ whole genome shotgun (WGS) entry which is preliminary data.</text>
</comment>
<gene>
    <name evidence="2" type="primary">treY</name>
    <name evidence="2" type="ORF">POL25_19165</name>
</gene>
<accession>A0ABT5DZK1</accession>
<dbReference type="PANTHER" id="PTHR10357:SF216">
    <property type="entry name" value="MALTOOLIGOSYL TREHALOSE SYNTHASE-RELATED"/>
    <property type="match status" value="1"/>
</dbReference>
<dbReference type="SUPFAM" id="SSF51445">
    <property type="entry name" value="(Trans)glycosidases"/>
    <property type="match status" value="1"/>
</dbReference>
<dbReference type="Gene3D" id="1.10.10.470">
    <property type="entry name" value="Maltooligosyl trehalose synthase, domain 4"/>
    <property type="match status" value="1"/>
</dbReference>
<name>A0ABT5DZK1_9BACT</name>
<dbReference type="InterPro" id="IPR017853">
    <property type="entry name" value="GH"/>
</dbReference>
<dbReference type="InterPro" id="IPR006047">
    <property type="entry name" value="GH13_cat_dom"/>
</dbReference>
<dbReference type="NCBIfam" id="TIGR02401">
    <property type="entry name" value="trehalose_TreY"/>
    <property type="match status" value="1"/>
</dbReference>
<dbReference type="Gene3D" id="3.30.1590.10">
    <property type="entry name" value="Maltooligosyl trehalose synthase, domain 2"/>
    <property type="match status" value="1"/>
</dbReference>
<dbReference type="EMBL" id="JAQNDL010000002">
    <property type="protein sequence ID" value="MDC0719033.1"/>
    <property type="molecule type" value="Genomic_DNA"/>
</dbReference>
<dbReference type="CDD" id="cd11336">
    <property type="entry name" value="AmyAc_MTSase"/>
    <property type="match status" value="1"/>
</dbReference>
<keyword evidence="3" id="KW-1185">Reference proteome</keyword>
<dbReference type="SMART" id="SM00642">
    <property type="entry name" value="Aamy"/>
    <property type="match status" value="1"/>
</dbReference>